<keyword evidence="2" id="KW-1185">Reference proteome</keyword>
<dbReference type="InterPro" id="IPR013388">
    <property type="entry name" value="T3SS_OrgA/MxiK"/>
</dbReference>
<dbReference type="Proteomes" id="UP000001890">
    <property type="component" value="Chromosome"/>
</dbReference>
<gene>
    <name evidence="1" type="primary">orgA</name>
    <name evidence="1" type="ordered locus">XALc_1485</name>
</gene>
<accession>D2UDE2</accession>
<proteinExistence type="predicted"/>
<organism evidence="1 2">
    <name type="scientific">Xanthomonas albilineans (strain GPE PC73 / CFBP 7063)</name>
    <dbReference type="NCBI Taxonomy" id="380358"/>
    <lineage>
        <taxon>Bacteria</taxon>
        <taxon>Pseudomonadati</taxon>
        <taxon>Pseudomonadota</taxon>
        <taxon>Gammaproteobacteria</taxon>
        <taxon>Lysobacterales</taxon>
        <taxon>Lysobacteraceae</taxon>
        <taxon>Xanthomonas</taxon>
    </lineage>
</organism>
<name>D2UDE2_XANAP</name>
<reference evidence="1 2" key="1">
    <citation type="journal article" date="2009" name="BMC Genomics">
        <title>The complete genome sequence of Xanthomonas albilineans provides new insights into the reductive genome evolution of the xylem-limited Xanthomonadaceae.</title>
        <authorList>
            <person name="Pieretti I."/>
            <person name="Royer M."/>
            <person name="Barbe V."/>
            <person name="Carrere S."/>
            <person name="Koebnik R."/>
            <person name="Cociancich S."/>
            <person name="Couloux A."/>
            <person name="Darrasse A."/>
            <person name="Gouzy J."/>
            <person name="Jacques M.A."/>
            <person name="Lauber E."/>
            <person name="Manceau C."/>
            <person name="Mangenot S."/>
            <person name="Poussier S."/>
            <person name="Segurens B."/>
            <person name="Szurek B."/>
            <person name="Verdier V."/>
            <person name="Arlat M."/>
            <person name="Rott P."/>
        </authorList>
    </citation>
    <scope>NUCLEOTIDE SEQUENCE [LARGE SCALE GENOMIC DNA]</scope>
    <source>
        <strain evidence="2">GPE PC73 / CFBP 7063</strain>
    </source>
</reference>
<protein>
    <submittedName>
        <fullName evidence="1">Probable oxygen-regulated invasion protein orga</fullName>
    </submittedName>
</protein>
<sequence length="198" mass="22480">MTDFKYLLRIMLAPDDYLHPERVPMTSAQWCALPKAVRNTILFDTYDLRTTSPESIPIDPCTSILLRKWYVIPDLCFLLGLFSQRGEWLSSNRYRQLDGRCKRFIELPLPHLAVPACVLDENVDPVVCGLAALRFLIPAMPPVIDERLRLLFSSRIEAETAALSLQVGRASPEDCGRWISITLFSMAAHYAQNRAEGL</sequence>
<evidence type="ECO:0000313" key="2">
    <source>
        <dbReference type="Proteomes" id="UP000001890"/>
    </source>
</evidence>
<dbReference type="AlphaFoldDB" id="D2UDE2"/>
<evidence type="ECO:0000313" key="1">
    <source>
        <dbReference type="EMBL" id="CBA15992.1"/>
    </source>
</evidence>
<dbReference type="KEGG" id="xal:XALC_1485"/>
<dbReference type="STRING" id="380358.XALC_1485"/>
<dbReference type="eggNOG" id="ENOG5033HH5">
    <property type="taxonomic scope" value="Bacteria"/>
</dbReference>
<dbReference type="Pfam" id="PF09482">
    <property type="entry name" value="OrgA_MxiK"/>
    <property type="match status" value="1"/>
</dbReference>
<dbReference type="EMBL" id="FP565176">
    <property type="protein sequence ID" value="CBA15992.1"/>
    <property type="molecule type" value="Genomic_DNA"/>
</dbReference>